<keyword evidence="5" id="KW-0460">Magnesium</keyword>
<gene>
    <name evidence="8" type="ORF">SAMN02745130_01364</name>
</gene>
<comment type="cofactor">
    <cofactor evidence="2">
        <name>Mg(2+)</name>
        <dbReference type="ChEBI" id="CHEBI:18420"/>
    </cofactor>
</comment>
<evidence type="ECO:0000256" key="6">
    <source>
        <dbReference type="ARBA" id="ARBA00023211"/>
    </source>
</evidence>
<dbReference type="Gene3D" id="3.90.79.10">
    <property type="entry name" value="Nucleoside Triphosphate Pyrophosphohydrolase"/>
    <property type="match status" value="1"/>
</dbReference>
<dbReference type="SUPFAM" id="SSF55811">
    <property type="entry name" value="Nudix"/>
    <property type="match status" value="1"/>
</dbReference>
<sequence>MHALDKLTAQDISKRLQPVNSPFNAQRSFDVPSDLIGDQFRDAAVLVPFVRLRDEWHLLYIRRACSERDRHSGQVAFAGGKRDPQDVDLYRTALREAHEEIGIDPQDVAILGHLPPHHSISHFKITPIVGQVPWPYSLQLQPSEVDRAFTIPLTWLAEPRNHELRLRELNGTKVPVVYFKEYDGELLWGATARMTLNLLYRLGVDFKELEPPMARAA</sequence>
<dbReference type="PANTHER" id="PTHR12992:SF11">
    <property type="entry name" value="MITOCHONDRIAL COENZYME A DIPHOSPHATASE NUDT8"/>
    <property type="match status" value="1"/>
</dbReference>
<feature type="domain" description="Nudix hydrolase" evidence="7">
    <location>
        <begin position="39"/>
        <end position="179"/>
    </location>
</feature>
<evidence type="ECO:0000256" key="2">
    <source>
        <dbReference type="ARBA" id="ARBA00001946"/>
    </source>
</evidence>
<protein>
    <submittedName>
        <fullName evidence="8">8-oxo-dGTP pyrophosphatase MutT, NUDIX family</fullName>
    </submittedName>
</protein>
<reference evidence="8 9" key="1">
    <citation type="submission" date="2017-02" db="EMBL/GenBank/DDBJ databases">
        <authorList>
            <person name="Peterson S.W."/>
        </authorList>
    </citation>
    <scope>NUCLEOTIDE SEQUENCE [LARGE SCALE GENOMIC DNA]</scope>
    <source>
        <strain evidence="8 9">ATCC 49788</strain>
    </source>
</reference>
<evidence type="ECO:0000256" key="1">
    <source>
        <dbReference type="ARBA" id="ARBA00001936"/>
    </source>
</evidence>
<dbReference type="PROSITE" id="PS51462">
    <property type="entry name" value="NUDIX"/>
    <property type="match status" value="1"/>
</dbReference>
<dbReference type="PANTHER" id="PTHR12992">
    <property type="entry name" value="NUDIX HYDROLASE"/>
    <property type="match status" value="1"/>
</dbReference>
<dbReference type="InterPro" id="IPR045121">
    <property type="entry name" value="CoAse"/>
</dbReference>
<evidence type="ECO:0000313" key="9">
    <source>
        <dbReference type="Proteomes" id="UP000190460"/>
    </source>
</evidence>
<dbReference type="Pfam" id="PF00293">
    <property type="entry name" value="NUDIX"/>
    <property type="match status" value="1"/>
</dbReference>
<dbReference type="InterPro" id="IPR015797">
    <property type="entry name" value="NUDIX_hydrolase-like_dom_sf"/>
</dbReference>
<keyword evidence="4" id="KW-0378">Hydrolase</keyword>
<dbReference type="InterPro" id="IPR000086">
    <property type="entry name" value="NUDIX_hydrolase_dom"/>
</dbReference>
<keyword evidence="3" id="KW-0479">Metal-binding</keyword>
<dbReference type="CDD" id="cd03426">
    <property type="entry name" value="NUDIX_CoAse_Nudt7"/>
    <property type="match status" value="1"/>
</dbReference>
<accession>A0A1T4WAH1</accession>
<name>A0A1T4WAH1_9GAMM</name>
<proteinExistence type="predicted"/>
<dbReference type="GO" id="GO:0010945">
    <property type="term" value="F:coenzyme A diphosphatase activity"/>
    <property type="evidence" value="ECO:0007669"/>
    <property type="project" value="InterPro"/>
</dbReference>
<dbReference type="STRING" id="92487.SAMN02745130_01364"/>
<dbReference type="RefSeq" id="WP_078921833.1">
    <property type="nucleotide sequence ID" value="NZ_FUYB01000004.1"/>
</dbReference>
<dbReference type="EMBL" id="FUYB01000004">
    <property type="protein sequence ID" value="SKA74282.1"/>
    <property type="molecule type" value="Genomic_DNA"/>
</dbReference>
<dbReference type="Proteomes" id="UP000190460">
    <property type="component" value="Unassembled WGS sequence"/>
</dbReference>
<evidence type="ECO:0000256" key="4">
    <source>
        <dbReference type="ARBA" id="ARBA00022801"/>
    </source>
</evidence>
<evidence type="ECO:0000313" key="8">
    <source>
        <dbReference type="EMBL" id="SKA74282.1"/>
    </source>
</evidence>
<evidence type="ECO:0000256" key="5">
    <source>
        <dbReference type="ARBA" id="ARBA00022842"/>
    </source>
</evidence>
<evidence type="ECO:0000256" key="3">
    <source>
        <dbReference type="ARBA" id="ARBA00022723"/>
    </source>
</evidence>
<dbReference type="AlphaFoldDB" id="A0A1T4WAH1"/>
<keyword evidence="6" id="KW-0464">Manganese</keyword>
<organism evidence="8 9">
    <name type="scientific">Thiothrix eikelboomii</name>
    <dbReference type="NCBI Taxonomy" id="92487"/>
    <lineage>
        <taxon>Bacteria</taxon>
        <taxon>Pseudomonadati</taxon>
        <taxon>Pseudomonadota</taxon>
        <taxon>Gammaproteobacteria</taxon>
        <taxon>Thiotrichales</taxon>
        <taxon>Thiotrichaceae</taxon>
        <taxon>Thiothrix</taxon>
    </lineage>
</organism>
<comment type="cofactor">
    <cofactor evidence="1">
        <name>Mn(2+)</name>
        <dbReference type="ChEBI" id="CHEBI:29035"/>
    </cofactor>
</comment>
<dbReference type="GO" id="GO:0046872">
    <property type="term" value="F:metal ion binding"/>
    <property type="evidence" value="ECO:0007669"/>
    <property type="project" value="UniProtKB-KW"/>
</dbReference>
<dbReference type="OrthoDB" id="9802805at2"/>
<evidence type="ECO:0000259" key="7">
    <source>
        <dbReference type="PROSITE" id="PS51462"/>
    </source>
</evidence>
<keyword evidence="9" id="KW-1185">Reference proteome</keyword>